<proteinExistence type="predicted"/>
<evidence type="ECO:0000256" key="1">
    <source>
        <dbReference type="SAM" id="MobiDB-lite"/>
    </source>
</evidence>
<gene>
    <name evidence="2" type="ORF">UFOVP1116_43</name>
    <name evidence="3" type="ORF">UFOVP1391_13</name>
    <name evidence="4" type="ORF">UFOVP1568_6</name>
</gene>
<reference evidence="3" key="1">
    <citation type="submission" date="2020-05" db="EMBL/GenBank/DDBJ databases">
        <authorList>
            <person name="Chiriac C."/>
            <person name="Salcher M."/>
            <person name="Ghai R."/>
            <person name="Kavagutti S V."/>
        </authorList>
    </citation>
    <scope>NUCLEOTIDE SEQUENCE</scope>
</reference>
<name>A0A6J5S5S7_9CAUD</name>
<feature type="region of interest" description="Disordered" evidence="1">
    <location>
        <begin position="61"/>
        <end position="83"/>
    </location>
</feature>
<dbReference type="EMBL" id="LR797343">
    <property type="protein sequence ID" value="CAB4203855.1"/>
    <property type="molecule type" value="Genomic_DNA"/>
</dbReference>
<dbReference type="EMBL" id="LR798405">
    <property type="protein sequence ID" value="CAB5229669.1"/>
    <property type="molecule type" value="Genomic_DNA"/>
</dbReference>
<evidence type="ECO:0000313" key="2">
    <source>
        <dbReference type="EMBL" id="CAB4184879.1"/>
    </source>
</evidence>
<dbReference type="EMBL" id="LR797066">
    <property type="protein sequence ID" value="CAB4184879.1"/>
    <property type="molecule type" value="Genomic_DNA"/>
</dbReference>
<protein>
    <submittedName>
        <fullName evidence="3">Uncharacterized protein</fullName>
    </submittedName>
</protein>
<feature type="compositionally biased region" description="Basic and acidic residues" evidence="1">
    <location>
        <begin position="72"/>
        <end position="83"/>
    </location>
</feature>
<sequence>MAISQATNLESSKVYAFLRALFDALLSFVSSNVGKGKQAVDADEKPKVLAKTGSRIREYIRLRGMQSSRTGDGSKSDPNRPKV</sequence>
<accession>A0A6J5S5S7</accession>
<evidence type="ECO:0000313" key="3">
    <source>
        <dbReference type="EMBL" id="CAB4203855.1"/>
    </source>
</evidence>
<organism evidence="3">
    <name type="scientific">uncultured Caudovirales phage</name>
    <dbReference type="NCBI Taxonomy" id="2100421"/>
    <lineage>
        <taxon>Viruses</taxon>
        <taxon>Duplodnaviria</taxon>
        <taxon>Heunggongvirae</taxon>
        <taxon>Uroviricota</taxon>
        <taxon>Caudoviricetes</taxon>
        <taxon>Peduoviridae</taxon>
        <taxon>Maltschvirus</taxon>
        <taxon>Maltschvirus maltsch</taxon>
    </lineage>
</organism>
<evidence type="ECO:0000313" key="4">
    <source>
        <dbReference type="EMBL" id="CAB5229669.1"/>
    </source>
</evidence>